<dbReference type="Proteomes" id="UP000278627">
    <property type="component" value="Unassembled WGS sequence"/>
</dbReference>
<evidence type="ECO:0000313" key="4">
    <source>
        <dbReference type="WBParaSite" id="BPAG_0000599401-mRNA-1"/>
    </source>
</evidence>
<reference evidence="2 3" key="2">
    <citation type="submission" date="2018-11" db="EMBL/GenBank/DDBJ databases">
        <authorList>
            <consortium name="Pathogen Informatics"/>
        </authorList>
    </citation>
    <scope>NUCLEOTIDE SEQUENCE [LARGE SCALE GENOMIC DNA]</scope>
</reference>
<feature type="region of interest" description="Disordered" evidence="1">
    <location>
        <begin position="37"/>
        <end position="69"/>
    </location>
</feature>
<keyword evidence="3" id="KW-1185">Reference proteome</keyword>
<name>A0A0N4TCQ6_BRUPA</name>
<dbReference type="AlphaFoldDB" id="A0A0N4TCQ6"/>
<proteinExistence type="predicted"/>
<protein>
    <submittedName>
        <fullName evidence="2 4">Uncharacterized protein</fullName>
    </submittedName>
</protein>
<dbReference type="EMBL" id="UZAD01004852">
    <property type="protein sequence ID" value="VDN87144.1"/>
    <property type="molecule type" value="Genomic_DNA"/>
</dbReference>
<evidence type="ECO:0000313" key="2">
    <source>
        <dbReference type="EMBL" id="VDN87144.1"/>
    </source>
</evidence>
<evidence type="ECO:0000313" key="3">
    <source>
        <dbReference type="Proteomes" id="UP000278627"/>
    </source>
</evidence>
<organism evidence="4">
    <name type="scientific">Brugia pahangi</name>
    <name type="common">Filarial nematode worm</name>
    <dbReference type="NCBI Taxonomy" id="6280"/>
    <lineage>
        <taxon>Eukaryota</taxon>
        <taxon>Metazoa</taxon>
        <taxon>Ecdysozoa</taxon>
        <taxon>Nematoda</taxon>
        <taxon>Chromadorea</taxon>
        <taxon>Rhabditida</taxon>
        <taxon>Spirurina</taxon>
        <taxon>Spiruromorpha</taxon>
        <taxon>Filarioidea</taxon>
        <taxon>Onchocercidae</taxon>
        <taxon>Brugia</taxon>
    </lineage>
</organism>
<accession>A0A0N4TCQ6</accession>
<sequence>MFAVSFFRGLDIVKWIQRTRECALDRLTPRREVLDRAETERKITSHNKKNPRNHDETSALTTNHNNDEKLGQRMSNIFVNRFSTQWILDQKK</sequence>
<gene>
    <name evidence="2" type="ORF">BPAG_LOCUS5958</name>
</gene>
<reference evidence="4" key="1">
    <citation type="submission" date="2017-02" db="UniProtKB">
        <authorList>
            <consortium name="WormBaseParasite"/>
        </authorList>
    </citation>
    <scope>IDENTIFICATION</scope>
</reference>
<evidence type="ECO:0000256" key="1">
    <source>
        <dbReference type="SAM" id="MobiDB-lite"/>
    </source>
</evidence>
<dbReference type="WBParaSite" id="BPAG_0000599401-mRNA-1">
    <property type="protein sequence ID" value="BPAG_0000599401-mRNA-1"/>
    <property type="gene ID" value="BPAG_0000599401"/>
</dbReference>